<dbReference type="OrthoDB" id="47187at2759"/>
<evidence type="ECO:0000256" key="5">
    <source>
        <dbReference type="ARBA" id="ARBA00023239"/>
    </source>
</evidence>
<proteinExistence type="inferred from homology"/>
<evidence type="ECO:0000313" key="9">
    <source>
        <dbReference type="EMBL" id="CAB9529019.1"/>
    </source>
</evidence>
<name>A0A9N8F1S6_9STRA</name>
<keyword evidence="4" id="KW-0862">Zinc</keyword>
<comment type="catalytic activity">
    <reaction evidence="6">
        <text>hydrogencarbonate + H(+) = CO2 + H2O</text>
        <dbReference type="Rhea" id="RHEA:10748"/>
        <dbReference type="ChEBI" id="CHEBI:15377"/>
        <dbReference type="ChEBI" id="CHEBI:15378"/>
        <dbReference type="ChEBI" id="CHEBI:16526"/>
        <dbReference type="ChEBI" id="CHEBI:17544"/>
        <dbReference type="EC" id="4.2.1.1"/>
    </reaction>
</comment>
<evidence type="ECO:0000256" key="7">
    <source>
        <dbReference type="SAM" id="SignalP"/>
    </source>
</evidence>
<feature type="signal peptide" evidence="7">
    <location>
        <begin position="1"/>
        <end position="21"/>
    </location>
</feature>
<sequence>MMRLGIGAFCALVLTVAPSEAWVSQRGPSAAKTPVVEKSPSPLVEMGQQLATVGFGCFLAAAATFGAANPAFADAGKFSYDPNLGGPEVWSGLKVEGNQCSGTKQSPIAIRPTACSVGANYEMKHGTCATSDLEYALGRNGPKASFPKVCDGTTLKIPFVDGTFQAVQFHMHIGSEHTLGGKAFESEFHIVHKQIDGDRFAVVGIMLTGDAKTDNLKFQRLLDGWDQVAQKKAIDCGDEVLKKKARTVTEEFNVYDLIPPSANFYAYDGSLTTPPCSEVVWWNVADVPLSISRDQMDQLIKYTTKYVDPKTCELDPSASPYDGTTNRPTAQDSGARKVIRICPVNAFS</sequence>
<dbReference type="GO" id="GO:0004089">
    <property type="term" value="F:carbonate dehydratase activity"/>
    <property type="evidence" value="ECO:0007669"/>
    <property type="project" value="UniProtKB-EC"/>
</dbReference>
<dbReference type="Proteomes" id="UP001153069">
    <property type="component" value="Unassembled WGS sequence"/>
</dbReference>
<dbReference type="InterPro" id="IPR041891">
    <property type="entry name" value="Alpha_CA_prokaryot-like"/>
</dbReference>
<dbReference type="InterPro" id="IPR023561">
    <property type="entry name" value="Carbonic_anhydrase_a-class"/>
</dbReference>
<dbReference type="InterPro" id="IPR036398">
    <property type="entry name" value="CA_dom_sf"/>
</dbReference>
<evidence type="ECO:0000256" key="3">
    <source>
        <dbReference type="ARBA" id="ARBA00022723"/>
    </source>
</evidence>
<dbReference type="GO" id="GO:0008270">
    <property type="term" value="F:zinc ion binding"/>
    <property type="evidence" value="ECO:0007669"/>
    <property type="project" value="InterPro"/>
</dbReference>
<comment type="similarity">
    <text evidence="1">Belongs to the alpha-carbonic anhydrase family.</text>
</comment>
<dbReference type="SMART" id="SM01057">
    <property type="entry name" value="Carb_anhydrase"/>
    <property type="match status" value="1"/>
</dbReference>
<evidence type="ECO:0000256" key="4">
    <source>
        <dbReference type="ARBA" id="ARBA00022833"/>
    </source>
</evidence>
<dbReference type="EC" id="4.2.1.1" evidence="2"/>
<accession>A0A9N8F1S6</accession>
<evidence type="ECO:0000256" key="1">
    <source>
        <dbReference type="ARBA" id="ARBA00010718"/>
    </source>
</evidence>
<keyword evidence="10" id="KW-1185">Reference proteome</keyword>
<dbReference type="PROSITE" id="PS51144">
    <property type="entry name" value="ALPHA_CA_2"/>
    <property type="match status" value="1"/>
</dbReference>
<gene>
    <name evidence="9" type="ORF">SEMRO_2381_G325510.1</name>
</gene>
<evidence type="ECO:0000259" key="8">
    <source>
        <dbReference type="PROSITE" id="PS51144"/>
    </source>
</evidence>
<keyword evidence="5" id="KW-0456">Lyase</keyword>
<reference evidence="9" key="1">
    <citation type="submission" date="2020-06" db="EMBL/GenBank/DDBJ databases">
        <authorList>
            <consortium name="Plant Systems Biology data submission"/>
        </authorList>
    </citation>
    <scope>NUCLEOTIDE SEQUENCE</scope>
    <source>
        <strain evidence="9">D6</strain>
    </source>
</reference>
<dbReference type="InterPro" id="IPR001148">
    <property type="entry name" value="CA_dom"/>
</dbReference>
<feature type="domain" description="Alpha-carbonic anhydrase" evidence="8">
    <location>
        <begin position="76"/>
        <end position="342"/>
    </location>
</feature>
<keyword evidence="3" id="KW-0479">Metal-binding</keyword>
<protein>
    <recommendedName>
        <fullName evidence="2">carbonic anhydrase</fullName>
        <ecNumber evidence="2">4.2.1.1</ecNumber>
    </recommendedName>
</protein>
<dbReference type="EMBL" id="CAICTM010002379">
    <property type="protein sequence ID" value="CAB9529019.1"/>
    <property type="molecule type" value="Genomic_DNA"/>
</dbReference>
<dbReference type="CDD" id="cd03124">
    <property type="entry name" value="alpha_CA_prokaryotic_like"/>
    <property type="match status" value="1"/>
</dbReference>
<dbReference type="Pfam" id="PF00194">
    <property type="entry name" value="Carb_anhydrase"/>
    <property type="match status" value="1"/>
</dbReference>
<dbReference type="SUPFAM" id="SSF51069">
    <property type="entry name" value="Carbonic anhydrase"/>
    <property type="match status" value="1"/>
</dbReference>
<evidence type="ECO:0000313" key="10">
    <source>
        <dbReference type="Proteomes" id="UP001153069"/>
    </source>
</evidence>
<dbReference type="AlphaFoldDB" id="A0A9N8F1S6"/>
<dbReference type="PANTHER" id="PTHR18952:SF265">
    <property type="entry name" value="CARBONIC ANHYDRASE"/>
    <property type="match status" value="1"/>
</dbReference>
<dbReference type="Gene3D" id="3.10.200.10">
    <property type="entry name" value="Alpha carbonic anhydrase"/>
    <property type="match status" value="1"/>
</dbReference>
<evidence type="ECO:0000256" key="6">
    <source>
        <dbReference type="ARBA" id="ARBA00048348"/>
    </source>
</evidence>
<feature type="chain" id="PRO_5040442929" description="carbonic anhydrase" evidence="7">
    <location>
        <begin position="22"/>
        <end position="348"/>
    </location>
</feature>
<dbReference type="PANTHER" id="PTHR18952">
    <property type="entry name" value="CARBONIC ANHYDRASE"/>
    <property type="match status" value="1"/>
</dbReference>
<organism evidence="9 10">
    <name type="scientific">Seminavis robusta</name>
    <dbReference type="NCBI Taxonomy" id="568900"/>
    <lineage>
        <taxon>Eukaryota</taxon>
        <taxon>Sar</taxon>
        <taxon>Stramenopiles</taxon>
        <taxon>Ochrophyta</taxon>
        <taxon>Bacillariophyta</taxon>
        <taxon>Bacillariophyceae</taxon>
        <taxon>Bacillariophycidae</taxon>
        <taxon>Naviculales</taxon>
        <taxon>Naviculaceae</taxon>
        <taxon>Seminavis</taxon>
    </lineage>
</organism>
<evidence type="ECO:0000256" key="2">
    <source>
        <dbReference type="ARBA" id="ARBA00012925"/>
    </source>
</evidence>
<keyword evidence="7" id="KW-0732">Signal</keyword>
<comment type="caution">
    <text evidence="9">The sequence shown here is derived from an EMBL/GenBank/DDBJ whole genome shotgun (WGS) entry which is preliminary data.</text>
</comment>